<name>A0ABV5JIW2_9RHOB</name>
<feature type="chain" id="PRO_5046751231" evidence="8">
    <location>
        <begin position="27"/>
        <end position="414"/>
    </location>
</feature>
<dbReference type="InterPro" id="IPR009056">
    <property type="entry name" value="Cyt_c-like_dom"/>
</dbReference>
<protein>
    <submittedName>
        <fullName evidence="10">C-type cytochrome</fullName>
    </submittedName>
</protein>
<evidence type="ECO:0000256" key="8">
    <source>
        <dbReference type="SAM" id="SignalP"/>
    </source>
</evidence>
<proteinExistence type="predicted"/>
<evidence type="ECO:0000313" key="10">
    <source>
        <dbReference type="EMBL" id="MFB9232638.1"/>
    </source>
</evidence>
<dbReference type="PROSITE" id="PS51007">
    <property type="entry name" value="CYTC"/>
    <property type="match status" value="2"/>
</dbReference>
<keyword evidence="4" id="KW-0249">Electron transport</keyword>
<dbReference type="PRINTS" id="PR00604">
    <property type="entry name" value="CYTCHRMECIAB"/>
</dbReference>
<dbReference type="RefSeq" id="WP_213890326.1">
    <property type="nucleotide sequence ID" value="NZ_JAGFNU010000010.1"/>
</dbReference>
<dbReference type="Pfam" id="PF00034">
    <property type="entry name" value="Cytochrom_C"/>
    <property type="match status" value="1"/>
</dbReference>
<dbReference type="InterPro" id="IPR036909">
    <property type="entry name" value="Cyt_c-like_dom_sf"/>
</dbReference>
<evidence type="ECO:0000256" key="7">
    <source>
        <dbReference type="SAM" id="MobiDB-lite"/>
    </source>
</evidence>
<evidence type="ECO:0000259" key="9">
    <source>
        <dbReference type="PROSITE" id="PS51007"/>
    </source>
</evidence>
<sequence>MSKFLKILAPAGAGALGVLGSAYMLADQFVVDIPAPVRGSIVVAANAATEDTTGTEEASVSAEPMAEIEQVEMMLQSPEGGFSLGREALSEEVAAWDIDVRPDGLGLPEGSGDVFMGEEIYLENCAMCHGDFGEAIGRWPVLAGGEGTLDGEDPVKTVGSYWPYASTIFDYIHRAMPFGNAQSLTDDEVYALTAYVLYLNYLVEDDFVLNRETFAEVPMPNQDNFFMDDRAEVELGEFSKEACMENCKDTVEIVKRARVLDVTPEAAESDETQENAAEETTEQMAAAETTQAVDEASEETTDATDAIDPELAAAGETVFRKCRACHQVGEGASNRVGPHLNAIIGRSVGSVEGFRYSSAMQDAGGGGLVWSEESLGEFLTNPRDFLAGTKMSFAGLRDEGDVAAIIAYLGSMSE</sequence>
<evidence type="ECO:0000256" key="5">
    <source>
        <dbReference type="ARBA" id="ARBA00023004"/>
    </source>
</evidence>
<feature type="domain" description="Cytochrome c" evidence="9">
    <location>
        <begin position="112"/>
        <end position="200"/>
    </location>
</feature>
<evidence type="ECO:0000256" key="2">
    <source>
        <dbReference type="ARBA" id="ARBA00022617"/>
    </source>
</evidence>
<dbReference type="SUPFAM" id="SSF46626">
    <property type="entry name" value="Cytochrome c"/>
    <property type="match status" value="2"/>
</dbReference>
<dbReference type="PANTHER" id="PTHR11961">
    <property type="entry name" value="CYTOCHROME C"/>
    <property type="match status" value="1"/>
</dbReference>
<reference evidence="10 11" key="1">
    <citation type="submission" date="2024-09" db="EMBL/GenBank/DDBJ databases">
        <authorList>
            <person name="Sun Q."/>
            <person name="Mori K."/>
        </authorList>
    </citation>
    <scope>NUCLEOTIDE SEQUENCE [LARGE SCALE GENOMIC DNA]</scope>
    <source>
        <strain evidence="10 11">CECT 8726</strain>
    </source>
</reference>
<dbReference type="Proteomes" id="UP001589683">
    <property type="component" value="Unassembled WGS sequence"/>
</dbReference>
<evidence type="ECO:0000256" key="3">
    <source>
        <dbReference type="ARBA" id="ARBA00022723"/>
    </source>
</evidence>
<organism evidence="10 11">
    <name type="scientific">Pseudohalocynthiibacter aestuariivivens</name>
    <dbReference type="NCBI Taxonomy" id="1591409"/>
    <lineage>
        <taxon>Bacteria</taxon>
        <taxon>Pseudomonadati</taxon>
        <taxon>Pseudomonadota</taxon>
        <taxon>Alphaproteobacteria</taxon>
        <taxon>Rhodobacterales</taxon>
        <taxon>Paracoccaceae</taxon>
        <taxon>Pseudohalocynthiibacter</taxon>
    </lineage>
</organism>
<evidence type="ECO:0000313" key="11">
    <source>
        <dbReference type="Proteomes" id="UP001589683"/>
    </source>
</evidence>
<feature type="compositionally biased region" description="Acidic residues" evidence="7">
    <location>
        <begin position="295"/>
        <end position="306"/>
    </location>
</feature>
<comment type="caution">
    <text evidence="10">The sequence shown here is derived from an EMBL/GenBank/DDBJ whole genome shotgun (WGS) entry which is preliminary data.</text>
</comment>
<accession>A0ABV5JIW2</accession>
<dbReference type="Gene3D" id="1.10.760.10">
    <property type="entry name" value="Cytochrome c-like domain"/>
    <property type="match status" value="2"/>
</dbReference>
<dbReference type="InterPro" id="IPR002327">
    <property type="entry name" value="Cyt_c_1A/1B"/>
</dbReference>
<feature type="region of interest" description="Disordered" evidence="7">
    <location>
        <begin position="264"/>
        <end position="306"/>
    </location>
</feature>
<keyword evidence="1" id="KW-0813">Transport</keyword>
<gene>
    <name evidence="10" type="ORF">ACFFUT_12655</name>
</gene>
<feature type="compositionally biased region" description="Acidic residues" evidence="7">
    <location>
        <begin position="267"/>
        <end position="281"/>
    </location>
</feature>
<evidence type="ECO:0000256" key="4">
    <source>
        <dbReference type="ARBA" id="ARBA00022982"/>
    </source>
</evidence>
<evidence type="ECO:0000256" key="1">
    <source>
        <dbReference type="ARBA" id="ARBA00022448"/>
    </source>
</evidence>
<keyword evidence="11" id="KW-1185">Reference proteome</keyword>
<keyword evidence="5 6" id="KW-0408">Iron</keyword>
<feature type="domain" description="Cytochrome c" evidence="9">
    <location>
        <begin position="310"/>
        <end position="413"/>
    </location>
</feature>
<keyword evidence="2 6" id="KW-0349">Heme</keyword>
<evidence type="ECO:0000256" key="6">
    <source>
        <dbReference type="PROSITE-ProRule" id="PRU00433"/>
    </source>
</evidence>
<keyword evidence="8" id="KW-0732">Signal</keyword>
<dbReference type="EMBL" id="JBHMEA010000042">
    <property type="protein sequence ID" value="MFB9232638.1"/>
    <property type="molecule type" value="Genomic_DNA"/>
</dbReference>
<feature type="compositionally biased region" description="Low complexity" evidence="7">
    <location>
        <begin position="282"/>
        <end position="292"/>
    </location>
</feature>
<feature type="signal peptide" evidence="8">
    <location>
        <begin position="1"/>
        <end position="26"/>
    </location>
</feature>
<keyword evidence="3 6" id="KW-0479">Metal-binding</keyword>